<dbReference type="PANTHER" id="PTHR12317:SF0">
    <property type="entry name" value="ACYLTRANSFERASE"/>
    <property type="match status" value="1"/>
</dbReference>
<protein>
    <recommendedName>
        <fullName evidence="5">diacylglycerol O-acyltransferase</fullName>
        <ecNumber evidence="5">2.3.1.20</ecNumber>
    </recommendedName>
</protein>
<keyword evidence="10" id="KW-0256">Endoplasmic reticulum</keyword>
<keyword evidence="13" id="KW-0472">Membrane</keyword>
<dbReference type="GO" id="GO:0019432">
    <property type="term" value="P:triglyceride biosynthetic process"/>
    <property type="evidence" value="ECO:0007669"/>
    <property type="project" value="TreeGrafter"/>
</dbReference>
<keyword evidence="9" id="KW-0319">Glycerol metabolism</keyword>
<dbReference type="GO" id="GO:0005789">
    <property type="term" value="C:endoplasmic reticulum membrane"/>
    <property type="evidence" value="ECO:0007669"/>
    <property type="project" value="UniProtKB-SubCell"/>
</dbReference>
<evidence type="ECO:0000256" key="5">
    <source>
        <dbReference type="ARBA" id="ARBA00013244"/>
    </source>
</evidence>
<comment type="similarity">
    <text evidence="4">Belongs to the diacylglycerol acyltransferase family.</text>
</comment>
<proteinExistence type="inferred from homology"/>
<organism evidence="15 16">
    <name type="scientific">Chaetoceros tenuissimus</name>
    <dbReference type="NCBI Taxonomy" id="426638"/>
    <lineage>
        <taxon>Eukaryota</taxon>
        <taxon>Sar</taxon>
        <taxon>Stramenopiles</taxon>
        <taxon>Ochrophyta</taxon>
        <taxon>Bacillariophyta</taxon>
        <taxon>Coscinodiscophyceae</taxon>
        <taxon>Chaetocerotophycidae</taxon>
        <taxon>Chaetocerotales</taxon>
        <taxon>Chaetocerotaceae</taxon>
        <taxon>Chaetoceros</taxon>
    </lineage>
</organism>
<evidence type="ECO:0000256" key="1">
    <source>
        <dbReference type="ARBA" id="ARBA00004477"/>
    </source>
</evidence>
<evidence type="ECO:0000256" key="9">
    <source>
        <dbReference type="ARBA" id="ARBA00022798"/>
    </source>
</evidence>
<name>A0AAD3CU58_9STRA</name>
<evidence type="ECO:0000256" key="12">
    <source>
        <dbReference type="ARBA" id="ARBA00023098"/>
    </source>
</evidence>
<dbReference type="AlphaFoldDB" id="A0AAD3CU58"/>
<comment type="subcellular location">
    <subcellularLocation>
        <location evidence="1">Endoplasmic reticulum membrane</location>
        <topology evidence="1">Multi-pass membrane protein</topology>
    </subcellularLocation>
</comment>
<keyword evidence="11" id="KW-1133">Transmembrane helix</keyword>
<gene>
    <name evidence="15" type="ORF">CTEN210_08654</name>
</gene>
<dbReference type="CDD" id="cd07987">
    <property type="entry name" value="LPLAT_MGAT-like"/>
    <property type="match status" value="1"/>
</dbReference>
<accession>A0AAD3CU58</accession>
<evidence type="ECO:0000256" key="10">
    <source>
        <dbReference type="ARBA" id="ARBA00022824"/>
    </source>
</evidence>
<reference evidence="15 16" key="1">
    <citation type="journal article" date="2021" name="Sci. Rep.">
        <title>The genome of the diatom Chaetoceros tenuissimus carries an ancient integrated fragment of an extant virus.</title>
        <authorList>
            <person name="Hongo Y."/>
            <person name="Kimura K."/>
            <person name="Takaki Y."/>
            <person name="Yoshida Y."/>
            <person name="Baba S."/>
            <person name="Kobayashi G."/>
            <person name="Nagasaki K."/>
            <person name="Hano T."/>
            <person name="Tomaru Y."/>
        </authorList>
    </citation>
    <scope>NUCLEOTIDE SEQUENCE [LARGE SCALE GENOMIC DNA]</scope>
    <source>
        <strain evidence="15 16">NIES-3715</strain>
    </source>
</reference>
<keyword evidence="14" id="KW-0012">Acyltransferase</keyword>
<sequence>MLDYFDYEEVLETSNDDCRKLLKEGKKFILAFQPHGVVSFCSLCSWINAPVDIRQIPTAVASAVLKFPILKNVMGIFGLTDASSSNVKRILQKGKGIKGCIVIYVGGIAELFLTCDEEERLYLQKRKGFIKIALREGVDIIPVYLFGNTSILSVVKTKFLESMSRKMQTSFTYFWGKCFLPIPRDDKLLYVRGKPLGMPHIPEPTDEDINKWHAIYIKEVTRLFNDNKEKVPAYKHKTLHII</sequence>
<evidence type="ECO:0000256" key="4">
    <source>
        <dbReference type="ARBA" id="ARBA00005420"/>
    </source>
</evidence>
<dbReference type="EMBL" id="BLLK01000045">
    <property type="protein sequence ID" value="GFH52178.1"/>
    <property type="molecule type" value="Genomic_DNA"/>
</dbReference>
<evidence type="ECO:0000313" key="15">
    <source>
        <dbReference type="EMBL" id="GFH52178.1"/>
    </source>
</evidence>
<dbReference type="GO" id="GO:0004144">
    <property type="term" value="F:diacylglycerol O-acyltransferase activity"/>
    <property type="evidence" value="ECO:0007669"/>
    <property type="project" value="UniProtKB-EC"/>
</dbReference>
<evidence type="ECO:0000313" key="16">
    <source>
        <dbReference type="Proteomes" id="UP001054902"/>
    </source>
</evidence>
<dbReference type="PANTHER" id="PTHR12317">
    <property type="entry name" value="DIACYLGLYCEROL O-ACYLTRANSFERASE"/>
    <property type="match status" value="1"/>
</dbReference>
<keyword evidence="8" id="KW-0812">Transmembrane</keyword>
<evidence type="ECO:0000256" key="8">
    <source>
        <dbReference type="ARBA" id="ARBA00022692"/>
    </source>
</evidence>
<evidence type="ECO:0000256" key="2">
    <source>
        <dbReference type="ARBA" id="ARBA00004771"/>
    </source>
</evidence>
<dbReference type="Pfam" id="PF03982">
    <property type="entry name" value="DAGAT"/>
    <property type="match status" value="1"/>
</dbReference>
<evidence type="ECO:0000256" key="6">
    <source>
        <dbReference type="ARBA" id="ARBA00022516"/>
    </source>
</evidence>
<keyword evidence="6" id="KW-0444">Lipid biosynthesis</keyword>
<evidence type="ECO:0000256" key="11">
    <source>
        <dbReference type="ARBA" id="ARBA00022989"/>
    </source>
</evidence>
<dbReference type="Proteomes" id="UP001054902">
    <property type="component" value="Unassembled WGS sequence"/>
</dbReference>
<evidence type="ECO:0000256" key="14">
    <source>
        <dbReference type="ARBA" id="ARBA00023315"/>
    </source>
</evidence>
<dbReference type="InterPro" id="IPR007130">
    <property type="entry name" value="DAGAT"/>
</dbReference>
<comment type="caution">
    <text evidence="15">The sequence shown here is derived from an EMBL/GenBank/DDBJ whole genome shotgun (WGS) entry which is preliminary data.</text>
</comment>
<dbReference type="EC" id="2.3.1.20" evidence="5"/>
<comment type="pathway">
    <text evidence="2">Glycerolipid metabolism; triacylglycerol biosynthesis.</text>
</comment>
<keyword evidence="7" id="KW-0808">Transferase</keyword>
<keyword evidence="12" id="KW-0443">Lipid metabolism</keyword>
<keyword evidence="16" id="KW-1185">Reference proteome</keyword>
<evidence type="ECO:0000256" key="3">
    <source>
        <dbReference type="ARBA" id="ARBA00005189"/>
    </source>
</evidence>
<evidence type="ECO:0000256" key="7">
    <source>
        <dbReference type="ARBA" id="ARBA00022679"/>
    </source>
</evidence>
<comment type="pathway">
    <text evidence="3">Lipid metabolism.</text>
</comment>
<evidence type="ECO:0000256" key="13">
    <source>
        <dbReference type="ARBA" id="ARBA00023136"/>
    </source>
</evidence>
<dbReference type="GO" id="GO:0006071">
    <property type="term" value="P:glycerol metabolic process"/>
    <property type="evidence" value="ECO:0007669"/>
    <property type="project" value="UniProtKB-KW"/>
</dbReference>